<protein>
    <recommendedName>
        <fullName evidence="1">BCS1 N-terminal domain-containing protein</fullName>
    </recommendedName>
</protein>
<name>A0AAD7GYL1_9AGAR</name>
<dbReference type="Proteomes" id="UP001215598">
    <property type="component" value="Unassembled WGS sequence"/>
</dbReference>
<evidence type="ECO:0000313" key="3">
    <source>
        <dbReference type="Proteomes" id="UP001215598"/>
    </source>
</evidence>
<accession>A0AAD7GYL1</accession>
<feature type="non-terminal residue" evidence="2">
    <location>
        <position position="1"/>
    </location>
</feature>
<keyword evidence="3" id="KW-1185">Reference proteome</keyword>
<feature type="domain" description="BCS1 N-terminal" evidence="1">
    <location>
        <begin position="6"/>
        <end position="69"/>
    </location>
</feature>
<dbReference type="AlphaFoldDB" id="A0AAD7GYL1"/>
<dbReference type="Pfam" id="PF08740">
    <property type="entry name" value="BCS1_N"/>
    <property type="match status" value="1"/>
</dbReference>
<gene>
    <name evidence="2" type="ORF">B0H16DRAFT_1824204</name>
</gene>
<dbReference type="EMBL" id="JARKIB010000441">
    <property type="protein sequence ID" value="KAJ7707895.1"/>
    <property type="molecule type" value="Genomic_DNA"/>
</dbReference>
<sequence length="248" mass="27165">MKVIVLGGAIETARRVSSSAWNHFVDSFFLTAHFSEEAHPYGWLTLWLSRRCRMTALSRIQNHLHTRTRPPRSAGRTILCLMSWAARVGEGEGEEGEGEEGVSGFFALALMCGFVGRGWIIHTDARKSCCSIVCATGCTPSVRRPTIRCAFLCSAPQHRIVCVGIRSSGSTRVVDVGAETARVVVVRTAYRRSVVRVCVRNLGARRRPRARLHRPLRLVELTPSSSFRPGLLAPAGTEATSAVACVFS</sequence>
<reference evidence="2" key="1">
    <citation type="submission" date="2023-03" db="EMBL/GenBank/DDBJ databases">
        <title>Massive genome expansion in bonnet fungi (Mycena s.s.) driven by repeated elements and novel gene families across ecological guilds.</title>
        <authorList>
            <consortium name="Lawrence Berkeley National Laboratory"/>
            <person name="Harder C.B."/>
            <person name="Miyauchi S."/>
            <person name="Viragh M."/>
            <person name="Kuo A."/>
            <person name="Thoen E."/>
            <person name="Andreopoulos B."/>
            <person name="Lu D."/>
            <person name="Skrede I."/>
            <person name="Drula E."/>
            <person name="Henrissat B."/>
            <person name="Morin E."/>
            <person name="Kohler A."/>
            <person name="Barry K."/>
            <person name="LaButti K."/>
            <person name="Morin E."/>
            <person name="Salamov A."/>
            <person name="Lipzen A."/>
            <person name="Mereny Z."/>
            <person name="Hegedus B."/>
            <person name="Baldrian P."/>
            <person name="Stursova M."/>
            <person name="Weitz H."/>
            <person name="Taylor A."/>
            <person name="Grigoriev I.V."/>
            <person name="Nagy L.G."/>
            <person name="Martin F."/>
            <person name="Kauserud H."/>
        </authorList>
    </citation>
    <scope>NUCLEOTIDE SEQUENCE</scope>
    <source>
        <strain evidence="2">CBHHK182m</strain>
    </source>
</reference>
<evidence type="ECO:0000313" key="2">
    <source>
        <dbReference type="EMBL" id="KAJ7707895.1"/>
    </source>
</evidence>
<evidence type="ECO:0000259" key="1">
    <source>
        <dbReference type="Pfam" id="PF08740"/>
    </source>
</evidence>
<proteinExistence type="predicted"/>
<comment type="caution">
    <text evidence="2">The sequence shown here is derived from an EMBL/GenBank/DDBJ whole genome shotgun (WGS) entry which is preliminary data.</text>
</comment>
<dbReference type="InterPro" id="IPR014851">
    <property type="entry name" value="BCS1_N"/>
</dbReference>
<organism evidence="2 3">
    <name type="scientific">Mycena metata</name>
    <dbReference type="NCBI Taxonomy" id="1033252"/>
    <lineage>
        <taxon>Eukaryota</taxon>
        <taxon>Fungi</taxon>
        <taxon>Dikarya</taxon>
        <taxon>Basidiomycota</taxon>
        <taxon>Agaricomycotina</taxon>
        <taxon>Agaricomycetes</taxon>
        <taxon>Agaricomycetidae</taxon>
        <taxon>Agaricales</taxon>
        <taxon>Marasmiineae</taxon>
        <taxon>Mycenaceae</taxon>
        <taxon>Mycena</taxon>
    </lineage>
</organism>